<dbReference type="EMBL" id="MU001496">
    <property type="protein sequence ID" value="KAF2447982.1"/>
    <property type="molecule type" value="Genomic_DNA"/>
</dbReference>
<gene>
    <name evidence="3" type="ORF">P171DRAFT_471114</name>
</gene>
<feature type="compositionally biased region" description="Basic residues" evidence="1">
    <location>
        <begin position="105"/>
        <end position="118"/>
    </location>
</feature>
<evidence type="ECO:0000256" key="2">
    <source>
        <dbReference type="SAM" id="SignalP"/>
    </source>
</evidence>
<proteinExistence type="predicted"/>
<dbReference type="AlphaFoldDB" id="A0A9P4UG76"/>
<sequence length="310" mass="33372">MLLKKLFFLGLAVLSAASPDLGHLETRAKTGTAVGTKAGSKGKSGGATCPNNNAITGATCPGAKFTAVEIEKAVKQAKAMKVKGKTGKGLHFPAKYKPSQETKAKGVKKAKGSKAGKTVKREEHALQARRARGGRTRTGTRPKTTRPKKTPKKTTPKKTPKKTPKTTPKKTTHKTTKKNCKAGGKAAKVGKGVWMFPILDKGVWKPGVFPDVSYIILDSKFNYVKTTERKPGSAEEYQICAGNPQSKKGGKTKDSANSFENIETLKETPGNTVDVPGGLLLWFTANCKETWRVYAGTFYEDDGRANYIRG</sequence>
<reference evidence="3" key="1">
    <citation type="journal article" date="2020" name="Stud. Mycol.">
        <title>101 Dothideomycetes genomes: a test case for predicting lifestyles and emergence of pathogens.</title>
        <authorList>
            <person name="Haridas S."/>
            <person name="Albert R."/>
            <person name="Binder M."/>
            <person name="Bloem J."/>
            <person name="Labutti K."/>
            <person name="Salamov A."/>
            <person name="Andreopoulos B."/>
            <person name="Baker S."/>
            <person name="Barry K."/>
            <person name="Bills G."/>
            <person name="Bluhm B."/>
            <person name="Cannon C."/>
            <person name="Castanera R."/>
            <person name="Culley D."/>
            <person name="Daum C."/>
            <person name="Ezra D."/>
            <person name="Gonzalez J."/>
            <person name="Henrissat B."/>
            <person name="Kuo A."/>
            <person name="Liang C."/>
            <person name="Lipzen A."/>
            <person name="Lutzoni F."/>
            <person name="Magnuson J."/>
            <person name="Mondo S."/>
            <person name="Nolan M."/>
            <person name="Ohm R."/>
            <person name="Pangilinan J."/>
            <person name="Park H.-J."/>
            <person name="Ramirez L."/>
            <person name="Alfaro M."/>
            <person name="Sun H."/>
            <person name="Tritt A."/>
            <person name="Yoshinaga Y."/>
            <person name="Zwiers L.-H."/>
            <person name="Turgeon B."/>
            <person name="Goodwin S."/>
            <person name="Spatafora J."/>
            <person name="Crous P."/>
            <person name="Grigoriev I."/>
        </authorList>
    </citation>
    <scope>NUCLEOTIDE SEQUENCE</scope>
    <source>
        <strain evidence="3">CBS 690.94</strain>
    </source>
</reference>
<evidence type="ECO:0000256" key="1">
    <source>
        <dbReference type="SAM" id="MobiDB-lite"/>
    </source>
</evidence>
<keyword evidence="4" id="KW-1185">Reference proteome</keyword>
<keyword evidence="2" id="KW-0732">Signal</keyword>
<feature type="compositionally biased region" description="Basic residues" evidence="1">
    <location>
        <begin position="127"/>
        <end position="180"/>
    </location>
</feature>
<feature type="chain" id="PRO_5040362319" evidence="2">
    <location>
        <begin position="18"/>
        <end position="310"/>
    </location>
</feature>
<dbReference type="Proteomes" id="UP000799764">
    <property type="component" value="Unassembled WGS sequence"/>
</dbReference>
<comment type="caution">
    <text evidence="3">The sequence shown here is derived from an EMBL/GenBank/DDBJ whole genome shotgun (WGS) entry which is preliminary data.</text>
</comment>
<feature type="compositionally biased region" description="Low complexity" evidence="1">
    <location>
        <begin position="31"/>
        <end position="41"/>
    </location>
</feature>
<feature type="region of interest" description="Disordered" evidence="1">
    <location>
        <begin position="83"/>
        <end position="183"/>
    </location>
</feature>
<feature type="signal peptide" evidence="2">
    <location>
        <begin position="1"/>
        <end position="17"/>
    </location>
</feature>
<evidence type="ECO:0000313" key="4">
    <source>
        <dbReference type="Proteomes" id="UP000799764"/>
    </source>
</evidence>
<accession>A0A9P4UG76</accession>
<feature type="region of interest" description="Disordered" evidence="1">
    <location>
        <begin position="31"/>
        <end position="50"/>
    </location>
</feature>
<organism evidence="3 4">
    <name type="scientific">Karstenula rhodostoma CBS 690.94</name>
    <dbReference type="NCBI Taxonomy" id="1392251"/>
    <lineage>
        <taxon>Eukaryota</taxon>
        <taxon>Fungi</taxon>
        <taxon>Dikarya</taxon>
        <taxon>Ascomycota</taxon>
        <taxon>Pezizomycotina</taxon>
        <taxon>Dothideomycetes</taxon>
        <taxon>Pleosporomycetidae</taxon>
        <taxon>Pleosporales</taxon>
        <taxon>Massarineae</taxon>
        <taxon>Didymosphaeriaceae</taxon>
        <taxon>Karstenula</taxon>
    </lineage>
</organism>
<evidence type="ECO:0000313" key="3">
    <source>
        <dbReference type="EMBL" id="KAF2447982.1"/>
    </source>
</evidence>
<protein>
    <submittedName>
        <fullName evidence="3">Uncharacterized protein</fullName>
    </submittedName>
</protein>
<dbReference type="OrthoDB" id="3793336at2759"/>
<name>A0A9P4UG76_9PLEO</name>